<reference evidence="1 2" key="1">
    <citation type="submission" date="2022-04" db="EMBL/GenBank/DDBJ databases">
        <title>Mechanism of arsenic methylation and mitigation arsenic toxicity by Bacillus sp. LH14 from an Arsenic-Contaminated Paddy Soil.</title>
        <authorList>
            <person name="Wang D."/>
        </authorList>
    </citation>
    <scope>NUCLEOTIDE SEQUENCE [LARGE SCALE GENOMIC DNA]</scope>
    <source>
        <strain evidence="1 2">LH14</strain>
    </source>
</reference>
<proteinExistence type="predicted"/>
<keyword evidence="2" id="KW-1185">Reference proteome</keyword>
<protein>
    <recommendedName>
        <fullName evidence="3">Acetyl-CoA carboxylase beta subunit</fullName>
    </recommendedName>
</protein>
<sequence length="51" mass="6329">MDMNSWVFEEMAKFNRGEMERELKFNETYNLYSTSKKKKYCIDLKIIKFCF</sequence>
<gene>
    <name evidence="1" type="ORF">MY490_20150</name>
</gene>
<organism evidence="1 2">
    <name type="scientific">Gottfriedia acidiceleris</name>
    <dbReference type="NCBI Taxonomy" id="371036"/>
    <lineage>
        <taxon>Bacteria</taxon>
        <taxon>Bacillati</taxon>
        <taxon>Bacillota</taxon>
        <taxon>Bacilli</taxon>
        <taxon>Bacillales</taxon>
        <taxon>Bacillaceae</taxon>
        <taxon>Gottfriedia</taxon>
    </lineage>
</organism>
<name>A0ABY4JJK2_9BACI</name>
<dbReference type="RefSeq" id="WP_248267241.1">
    <property type="nucleotide sequence ID" value="NZ_CP096034.1"/>
</dbReference>
<evidence type="ECO:0000313" key="2">
    <source>
        <dbReference type="Proteomes" id="UP000830639"/>
    </source>
</evidence>
<evidence type="ECO:0008006" key="3">
    <source>
        <dbReference type="Google" id="ProtNLM"/>
    </source>
</evidence>
<evidence type="ECO:0000313" key="1">
    <source>
        <dbReference type="EMBL" id="UPM54027.1"/>
    </source>
</evidence>
<dbReference type="Proteomes" id="UP000830639">
    <property type="component" value="Chromosome"/>
</dbReference>
<dbReference type="EMBL" id="CP096034">
    <property type="protein sequence ID" value="UPM54027.1"/>
    <property type="molecule type" value="Genomic_DNA"/>
</dbReference>
<accession>A0ABY4JJK2</accession>